<organism evidence="7 9">
    <name type="scientific">Polarella glacialis</name>
    <name type="common">Dinoflagellate</name>
    <dbReference type="NCBI Taxonomy" id="89957"/>
    <lineage>
        <taxon>Eukaryota</taxon>
        <taxon>Sar</taxon>
        <taxon>Alveolata</taxon>
        <taxon>Dinophyceae</taxon>
        <taxon>Suessiales</taxon>
        <taxon>Suessiaceae</taxon>
        <taxon>Polarella</taxon>
    </lineage>
</organism>
<protein>
    <recommendedName>
        <fullName evidence="10">Mitochondrial carrier protein</fullName>
    </recommendedName>
</protein>
<feature type="transmembrane region" description="Helical" evidence="6">
    <location>
        <begin position="72"/>
        <end position="93"/>
    </location>
</feature>
<dbReference type="PANTHER" id="PTHR46080:SF18">
    <property type="entry name" value="MITOCHONDRIAL SUBSTRATE CARRIER FAMILY PROTEIN J"/>
    <property type="match status" value="1"/>
</dbReference>
<evidence type="ECO:0000256" key="3">
    <source>
        <dbReference type="ARBA" id="ARBA00023136"/>
    </source>
</evidence>
<keyword evidence="3 4" id="KW-0472">Membrane</keyword>
<dbReference type="EMBL" id="CAJNNV010024836">
    <property type="protein sequence ID" value="CAE8610784.1"/>
    <property type="molecule type" value="Genomic_DNA"/>
</dbReference>
<dbReference type="InterPro" id="IPR018108">
    <property type="entry name" value="MCP_transmembrane"/>
</dbReference>
<reference evidence="7" key="1">
    <citation type="submission" date="2021-02" db="EMBL/GenBank/DDBJ databases">
        <authorList>
            <person name="Dougan E. K."/>
            <person name="Rhodes N."/>
            <person name="Thang M."/>
            <person name="Chan C."/>
        </authorList>
    </citation>
    <scope>NUCLEOTIDE SEQUENCE</scope>
</reference>
<dbReference type="InterPro" id="IPR023395">
    <property type="entry name" value="MCP_dom_sf"/>
</dbReference>
<dbReference type="OMA" id="VENSIMW"/>
<dbReference type="SUPFAM" id="SSF103506">
    <property type="entry name" value="Mitochondrial carrier"/>
    <property type="match status" value="1"/>
</dbReference>
<dbReference type="Proteomes" id="UP000654075">
    <property type="component" value="Unassembled WGS sequence"/>
</dbReference>
<evidence type="ECO:0000313" key="9">
    <source>
        <dbReference type="Proteomes" id="UP000654075"/>
    </source>
</evidence>
<dbReference type="EMBL" id="CAJNNW010026581">
    <property type="protein sequence ID" value="CAE8686401.1"/>
    <property type="molecule type" value="Genomic_DNA"/>
</dbReference>
<evidence type="ECO:0008006" key="10">
    <source>
        <dbReference type="Google" id="ProtNLM"/>
    </source>
</evidence>
<name>A0A813FK74_POLGL</name>
<dbReference type="OrthoDB" id="250329at2759"/>
<feature type="repeat" description="Solcar" evidence="4">
    <location>
        <begin position="111"/>
        <end position="195"/>
    </location>
</feature>
<keyword evidence="6" id="KW-1133">Transmembrane helix</keyword>
<keyword evidence="2 4" id="KW-0812">Transmembrane</keyword>
<dbReference type="PROSITE" id="PS50920">
    <property type="entry name" value="SOLCAR"/>
    <property type="match status" value="2"/>
</dbReference>
<comment type="similarity">
    <text evidence="5">Belongs to the mitochondrial carrier (TC 2.A.29) family.</text>
</comment>
<dbReference type="Pfam" id="PF00153">
    <property type="entry name" value="Mito_carr"/>
    <property type="match status" value="3"/>
</dbReference>
<keyword evidence="9" id="KW-1185">Reference proteome</keyword>
<evidence type="ECO:0000256" key="6">
    <source>
        <dbReference type="SAM" id="Phobius"/>
    </source>
</evidence>
<accession>A0A813FK74</accession>
<evidence type="ECO:0000256" key="1">
    <source>
        <dbReference type="ARBA" id="ARBA00004141"/>
    </source>
</evidence>
<evidence type="ECO:0000256" key="4">
    <source>
        <dbReference type="PROSITE-ProRule" id="PRU00282"/>
    </source>
</evidence>
<comment type="caution">
    <text evidence="7">The sequence shown here is derived from an EMBL/GenBank/DDBJ whole genome shotgun (WGS) entry which is preliminary data.</text>
</comment>
<evidence type="ECO:0000313" key="7">
    <source>
        <dbReference type="EMBL" id="CAE8610784.1"/>
    </source>
</evidence>
<feature type="repeat" description="Solcar" evidence="4">
    <location>
        <begin position="213"/>
        <end position="327"/>
    </location>
</feature>
<evidence type="ECO:0000256" key="2">
    <source>
        <dbReference type="ARBA" id="ARBA00022692"/>
    </source>
</evidence>
<feature type="transmembrane region" description="Helical" evidence="6">
    <location>
        <begin position="166"/>
        <end position="189"/>
    </location>
</feature>
<comment type="subcellular location">
    <subcellularLocation>
        <location evidence="1">Membrane</location>
        <topology evidence="1">Multi-pass membrane protein</topology>
    </subcellularLocation>
</comment>
<dbReference type="Proteomes" id="UP000626109">
    <property type="component" value="Unassembled WGS sequence"/>
</dbReference>
<dbReference type="Gene3D" id="1.50.40.10">
    <property type="entry name" value="Mitochondrial carrier domain"/>
    <property type="match status" value="2"/>
</dbReference>
<dbReference type="GO" id="GO:0016020">
    <property type="term" value="C:membrane"/>
    <property type="evidence" value="ECO:0007669"/>
    <property type="project" value="UniProtKB-SubCell"/>
</dbReference>
<keyword evidence="5" id="KW-0813">Transport</keyword>
<sequence length="335" mass="36530">MAVIPQSEWEQLNTVKFAALTTVTSLARNSVMHPLWVMKTLEQVDVRKQTGSMLAEQIKLVRDTFANSGVQGFYRGFWFSTIALTPSYLVYLLSYQRWKYELNSDSLPGGVRAASPFIAGILARMVSVPLHVPADVVSQRMLLPSNRGHGCAAVAREIWAQEGCRGFFRGSVATSVEFGLAAAVFWLVYENAKAYSYELSARPLGTKDREVDTFKVVPFFAGMLGGLSSGLVTLPINVVKTRMQVGAASSQAKLAKCRGASGICTSHLSCCPGICHVNHYNTFTAGVSHIYRTEGTRGFVRGCLPKLLSRGPVFAVTSLIYEVTVEASVSSKYCT</sequence>
<gene>
    <name evidence="7" type="ORF">PGLA1383_LOCUS28593</name>
    <name evidence="8" type="ORF">PGLA2088_LOCUS24957</name>
</gene>
<dbReference type="PANTHER" id="PTHR46080">
    <property type="entry name" value="MITOCHONDRIAL SUBSTRATE CARRIER FAMILY PROTEIN J"/>
    <property type="match status" value="1"/>
</dbReference>
<feature type="transmembrane region" description="Helical" evidence="6">
    <location>
        <begin position="216"/>
        <end position="234"/>
    </location>
</feature>
<evidence type="ECO:0000313" key="8">
    <source>
        <dbReference type="EMBL" id="CAE8686401.1"/>
    </source>
</evidence>
<evidence type="ECO:0000256" key="5">
    <source>
        <dbReference type="RuleBase" id="RU000488"/>
    </source>
</evidence>
<dbReference type="AlphaFoldDB" id="A0A813FK74"/>
<proteinExistence type="inferred from homology"/>